<keyword evidence="1" id="KW-0808">Transferase</keyword>
<dbReference type="CDD" id="cd04301">
    <property type="entry name" value="NAT_SF"/>
    <property type="match status" value="1"/>
</dbReference>
<dbReference type="Proteomes" id="UP001240171">
    <property type="component" value="Unassembled WGS sequence"/>
</dbReference>
<gene>
    <name evidence="3" type="ORF">Q5741_16455</name>
</gene>
<dbReference type="SUPFAM" id="SSF55729">
    <property type="entry name" value="Acyl-CoA N-acyltransferases (Nat)"/>
    <property type="match status" value="1"/>
</dbReference>
<name>A0ABT9CGI4_9BACL</name>
<protein>
    <submittedName>
        <fullName evidence="3">GNAT family N-acetyltransferase</fullName>
    </submittedName>
</protein>
<dbReference type="InterPro" id="IPR050769">
    <property type="entry name" value="NAT_camello-type"/>
</dbReference>
<organism evidence="3 4">
    <name type="scientific">Paenibacillus lacisoli</name>
    <dbReference type="NCBI Taxonomy" id="3064525"/>
    <lineage>
        <taxon>Bacteria</taxon>
        <taxon>Bacillati</taxon>
        <taxon>Bacillota</taxon>
        <taxon>Bacilli</taxon>
        <taxon>Bacillales</taxon>
        <taxon>Paenibacillaceae</taxon>
        <taxon>Paenibacillus</taxon>
    </lineage>
</organism>
<evidence type="ECO:0000259" key="2">
    <source>
        <dbReference type="PROSITE" id="PS51186"/>
    </source>
</evidence>
<dbReference type="PROSITE" id="PS51186">
    <property type="entry name" value="GNAT"/>
    <property type="match status" value="1"/>
</dbReference>
<evidence type="ECO:0000313" key="3">
    <source>
        <dbReference type="EMBL" id="MDO7908005.1"/>
    </source>
</evidence>
<dbReference type="InterPro" id="IPR016181">
    <property type="entry name" value="Acyl_CoA_acyltransferase"/>
</dbReference>
<dbReference type="PANTHER" id="PTHR13947">
    <property type="entry name" value="GNAT FAMILY N-ACETYLTRANSFERASE"/>
    <property type="match status" value="1"/>
</dbReference>
<dbReference type="PANTHER" id="PTHR13947:SF37">
    <property type="entry name" value="LD18367P"/>
    <property type="match status" value="1"/>
</dbReference>
<proteinExistence type="predicted"/>
<evidence type="ECO:0000313" key="4">
    <source>
        <dbReference type="Proteomes" id="UP001240171"/>
    </source>
</evidence>
<evidence type="ECO:0000256" key="1">
    <source>
        <dbReference type="ARBA" id="ARBA00022679"/>
    </source>
</evidence>
<dbReference type="RefSeq" id="WP_305025224.1">
    <property type="nucleotide sequence ID" value="NZ_JAUQTB010000011.1"/>
</dbReference>
<dbReference type="Gene3D" id="3.40.630.30">
    <property type="match status" value="1"/>
</dbReference>
<reference evidence="3 4" key="1">
    <citation type="submission" date="2023-07" db="EMBL/GenBank/DDBJ databases">
        <title>Paenibacillus sp. JX-17 nov. isolated from soil.</title>
        <authorList>
            <person name="Wan Y."/>
            <person name="Liu B."/>
        </authorList>
    </citation>
    <scope>NUCLEOTIDE SEQUENCE [LARGE SCALE GENOMIC DNA]</scope>
    <source>
        <strain evidence="3 4">JX-17</strain>
    </source>
</reference>
<accession>A0ABT9CGI4</accession>
<comment type="caution">
    <text evidence="3">The sequence shown here is derived from an EMBL/GenBank/DDBJ whole genome shotgun (WGS) entry which is preliminary data.</text>
</comment>
<dbReference type="Pfam" id="PF00583">
    <property type="entry name" value="Acetyltransf_1"/>
    <property type="match status" value="1"/>
</dbReference>
<keyword evidence="4" id="KW-1185">Reference proteome</keyword>
<dbReference type="EMBL" id="JAUQTB010000011">
    <property type="protein sequence ID" value="MDO7908005.1"/>
    <property type="molecule type" value="Genomic_DNA"/>
</dbReference>
<feature type="domain" description="N-acetyltransferase" evidence="2">
    <location>
        <begin position="5"/>
        <end position="164"/>
    </location>
</feature>
<sequence length="164" mass="19001">MNHTIIIKEYDSSDQDEVLDLILDIQQKEYQISITQEDQPDLMKIESFYRTGSGNFWVALYDDQVIGTVGLLDIQEQQAALRKMFVSKAYRGGSWGASTQLLNQAILWAREHDLSAILLGTTPQFTAAHRFYEKNHFVEITKEQLPVHFPVMEVDKKFYRLSLK</sequence>
<dbReference type="InterPro" id="IPR000182">
    <property type="entry name" value="GNAT_dom"/>
</dbReference>